<evidence type="ECO:0000313" key="3">
    <source>
        <dbReference type="Proteomes" id="UP001180754"/>
    </source>
</evidence>
<dbReference type="EMBL" id="JAVRFD010000031">
    <property type="protein sequence ID" value="MDT0549068.1"/>
    <property type="molecule type" value="Genomic_DNA"/>
</dbReference>
<dbReference type="GO" id="GO:0004519">
    <property type="term" value="F:endonuclease activity"/>
    <property type="evidence" value="ECO:0007669"/>
    <property type="project" value="UniProtKB-KW"/>
</dbReference>
<keyword evidence="2" id="KW-0540">Nuclease</keyword>
<protein>
    <submittedName>
        <fullName evidence="2">Endonuclease/exonuclease/phosphatase family protein</fullName>
    </submittedName>
</protein>
<dbReference type="PANTHER" id="PTHR14859:SF1">
    <property type="entry name" value="PGAP2-INTERACTING PROTEIN"/>
    <property type="match status" value="1"/>
</dbReference>
<organism evidence="2 3">
    <name type="scientific">Streptomyces lonegramiae</name>
    <dbReference type="NCBI Taxonomy" id="3075524"/>
    <lineage>
        <taxon>Bacteria</taxon>
        <taxon>Bacillati</taxon>
        <taxon>Actinomycetota</taxon>
        <taxon>Actinomycetes</taxon>
        <taxon>Kitasatosporales</taxon>
        <taxon>Streptomycetaceae</taxon>
        <taxon>Streptomyces</taxon>
    </lineage>
</organism>
<dbReference type="Proteomes" id="UP001180754">
    <property type="component" value="Unassembled WGS sequence"/>
</dbReference>
<evidence type="ECO:0000259" key="1">
    <source>
        <dbReference type="Pfam" id="PF03372"/>
    </source>
</evidence>
<dbReference type="PANTHER" id="PTHR14859">
    <property type="entry name" value="CALCOFLUOR WHITE HYPERSENSITIVE PROTEIN PRECURSOR"/>
    <property type="match status" value="1"/>
</dbReference>
<dbReference type="Gene3D" id="3.60.10.10">
    <property type="entry name" value="Endonuclease/exonuclease/phosphatase"/>
    <property type="match status" value="1"/>
</dbReference>
<evidence type="ECO:0000313" key="2">
    <source>
        <dbReference type="EMBL" id="MDT0549068.1"/>
    </source>
</evidence>
<accession>A0ABU2XT19</accession>
<sequence length="276" mass="30255">MRVMTWNVWWRFGPWERRREAILATLRSVRPDVLGLQEVWADGAENLAGWLAGELGMHWTWAASDRPQKWQRRIGDPTIDFGNAVLSRWPIAERDVARLPAAGGPDDGRLALYALVDAPGHAVPFFTTHLNADPHESAVRRAQVTALARFIAERRGATPFPAVVTGDFNAWPDSDEMRLHGGYRTAPAVPGQVLLDAWEYADPAAPSATWDAANPYVARTFEPSARIDYIHVGPPGPDGLGHVRSVRRAGDGPVDEVGVWPSDHAAVVAELATGGW</sequence>
<feature type="domain" description="Endonuclease/exonuclease/phosphatase" evidence="1">
    <location>
        <begin position="4"/>
        <end position="264"/>
    </location>
</feature>
<dbReference type="InterPro" id="IPR051916">
    <property type="entry name" value="GPI-anchor_lipid_remodeler"/>
</dbReference>
<reference evidence="2" key="1">
    <citation type="submission" date="2024-05" db="EMBL/GenBank/DDBJ databases">
        <title>30 novel species of actinomycetes from the DSMZ collection.</title>
        <authorList>
            <person name="Nouioui I."/>
        </authorList>
    </citation>
    <scope>NUCLEOTIDE SEQUENCE</scope>
    <source>
        <strain evidence="2">DSM 41529</strain>
    </source>
</reference>
<dbReference type="InterPro" id="IPR036691">
    <property type="entry name" value="Endo/exonu/phosph_ase_sf"/>
</dbReference>
<proteinExistence type="predicted"/>
<gene>
    <name evidence="2" type="ORF">RND15_41305</name>
</gene>
<keyword evidence="2" id="KW-0378">Hydrolase</keyword>
<keyword evidence="3" id="KW-1185">Reference proteome</keyword>
<dbReference type="InterPro" id="IPR005135">
    <property type="entry name" value="Endo/exonuclease/phosphatase"/>
</dbReference>
<dbReference type="RefSeq" id="WP_311729637.1">
    <property type="nucleotide sequence ID" value="NZ_JAVRFD010000031.1"/>
</dbReference>
<name>A0ABU2XT19_9ACTN</name>
<dbReference type="SUPFAM" id="SSF56219">
    <property type="entry name" value="DNase I-like"/>
    <property type="match status" value="1"/>
</dbReference>
<keyword evidence="2" id="KW-0255">Endonuclease</keyword>
<comment type="caution">
    <text evidence="2">The sequence shown here is derived from an EMBL/GenBank/DDBJ whole genome shotgun (WGS) entry which is preliminary data.</text>
</comment>
<dbReference type="Pfam" id="PF03372">
    <property type="entry name" value="Exo_endo_phos"/>
    <property type="match status" value="1"/>
</dbReference>